<comment type="caution">
    <text evidence="1">The sequence shown here is derived from an EMBL/GenBank/DDBJ whole genome shotgun (WGS) entry which is preliminary data.</text>
</comment>
<protein>
    <submittedName>
        <fullName evidence="1">Uncharacterized protein</fullName>
    </submittedName>
</protein>
<sequence>YQVSVIFLFFHSDNTYSFYMPKIFLSVINLSFNSNFLL</sequence>
<feature type="non-terminal residue" evidence="1">
    <location>
        <position position="1"/>
    </location>
</feature>
<reference evidence="1 2" key="1">
    <citation type="submission" date="2014-02" db="EMBL/GenBank/DDBJ databases">
        <authorList>
            <person name="Sears C."/>
            <person name="Carroll K."/>
            <person name="Sack B.R."/>
            <person name="Qadri F."/>
            <person name="Myers L.L."/>
            <person name="Chung G.-T."/>
            <person name="Escheverria P."/>
            <person name="Fraser C.M."/>
            <person name="Sadzewicz L."/>
            <person name="Shefchek K.A."/>
            <person name="Tallon L."/>
            <person name="Das S.P."/>
            <person name="Daugherty S."/>
            <person name="Mongodin E.F."/>
        </authorList>
    </citation>
    <scope>NUCLEOTIDE SEQUENCE [LARGE SCALE GENOMIC DNA]</scope>
    <source>
        <strain evidence="2">3988T(B)14</strain>
    </source>
</reference>
<dbReference type="Proteomes" id="UP000020529">
    <property type="component" value="Unassembled WGS sequence"/>
</dbReference>
<dbReference type="AlphaFoldDB" id="A0A015VZX7"/>
<name>A0A015VZX7_BACFG</name>
<organism evidence="1 2">
    <name type="scientific">Bacteroides fragilis str. 3988T(B)14</name>
    <dbReference type="NCBI Taxonomy" id="1339315"/>
    <lineage>
        <taxon>Bacteria</taxon>
        <taxon>Pseudomonadati</taxon>
        <taxon>Bacteroidota</taxon>
        <taxon>Bacteroidia</taxon>
        <taxon>Bacteroidales</taxon>
        <taxon>Bacteroidaceae</taxon>
        <taxon>Bacteroides</taxon>
    </lineage>
</organism>
<evidence type="ECO:0000313" key="2">
    <source>
        <dbReference type="Proteomes" id="UP000020529"/>
    </source>
</evidence>
<gene>
    <name evidence="1" type="ORF">M124_2479</name>
</gene>
<accession>A0A015VZX7</accession>
<dbReference type="EMBL" id="JGCY01000343">
    <property type="protein sequence ID" value="EXY73785.1"/>
    <property type="molecule type" value="Genomic_DNA"/>
</dbReference>
<proteinExistence type="predicted"/>
<evidence type="ECO:0000313" key="1">
    <source>
        <dbReference type="EMBL" id="EXY73785.1"/>
    </source>
</evidence>